<evidence type="ECO:0000313" key="3">
    <source>
        <dbReference type="EMBL" id="PVH90308.1"/>
    </source>
</evidence>
<dbReference type="InterPro" id="IPR053137">
    <property type="entry name" value="NLR-like"/>
</dbReference>
<feature type="domain" description="Nucleoside phosphorylase" evidence="2">
    <location>
        <begin position="15"/>
        <end position="308"/>
    </location>
</feature>
<dbReference type="InterPro" id="IPR035994">
    <property type="entry name" value="Nucleoside_phosphorylase_sf"/>
</dbReference>
<dbReference type="GO" id="GO:0003824">
    <property type="term" value="F:catalytic activity"/>
    <property type="evidence" value="ECO:0007669"/>
    <property type="project" value="InterPro"/>
</dbReference>
<dbReference type="Pfam" id="PF01048">
    <property type="entry name" value="PNP_UDP_1"/>
    <property type="match status" value="1"/>
</dbReference>
<dbReference type="PANTHER" id="PTHR46082:SF11">
    <property type="entry name" value="AAA+ ATPASE DOMAIN-CONTAINING PROTEIN-RELATED"/>
    <property type="match status" value="1"/>
</dbReference>
<evidence type="ECO:0000313" key="4">
    <source>
        <dbReference type="Proteomes" id="UP000244855"/>
    </source>
</evidence>
<dbReference type="EMBL" id="KZ806440">
    <property type="protein sequence ID" value="PVH90308.1"/>
    <property type="molecule type" value="Genomic_DNA"/>
</dbReference>
<accession>A0A2V1CX33</accession>
<organism evidence="3 4">
    <name type="scientific">Periconia macrospinosa</name>
    <dbReference type="NCBI Taxonomy" id="97972"/>
    <lineage>
        <taxon>Eukaryota</taxon>
        <taxon>Fungi</taxon>
        <taxon>Dikarya</taxon>
        <taxon>Ascomycota</taxon>
        <taxon>Pezizomycotina</taxon>
        <taxon>Dothideomycetes</taxon>
        <taxon>Pleosporomycetidae</taxon>
        <taxon>Pleosporales</taxon>
        <taxon>Massarineae</taxon>
        <taxon>Periconiaceae</taxon>
        <taxon>Periconia</taxon>
    </lineage>
</organism>
<protein>
    <submittedName>
        <fullName evidence="3">Purine and uridine phosphorylase</fullName>
    </submittedName>
</protein>
<reference evidence="3 4" key="1">
    <citation type="journal article" date="2018" name="Sci. Rep.">
        <title>Comparative genomics provides insights into the lifestyle and reveals functional heterogeneity of dark septate endophytic fungi.</title>
        <authorList>
            <person name="Knapp D.G."/>
            <person name="Nemeth J.B."/>
            <person name="Barry K."/>
            <person name="Hainaut M."/>
            <person name="Henrissat B."/>
            <person name="Johnson J."/>
            <person name="Kuo A."/>
            <person name="Lim J.H.P."/>
            <person name="Lipzen A."/>
            <person name="Nolan M."/>
            <person name="Ohm R.A."/>
            <person name="Tamas L."/>
            <person name="Grigoriev I.V."/>
            <person name="Spatafora J.W."/>
            <person name="Nagy L.G."/>
            <person name="Kovacs G.M."/>
        </authorList>
    </citation>
    <scope>NUCLEOTIDE SEQUENCE [LARGE SCALE GENOMIC DNA]</scope>
    <source>
        <strain evidence="3 4">DSE2036</strain>
    </source>
</reference>
<dbReference type="PANTHER" id="PTHR46082">
    <property type="entry name" value="ATP/GTP-BINDING PROTEIN-RELATED"/>
    <property type="match status" value="1"/>
</dbReference>
<sequence>MQDGPRSPKSYEEYTVAVVCAIEFEMSAVRYMLDLEHPSLPTKEGDSNIYVLGELNGHNVVLACLPGNQGKGSAAIVATNMARTFLSIKWRFLVGIGGGVPSDKRDIRLGDVVVSMPEGQYGGIVQYDLGKDADDSFVLKGFLSPPPPLLRSAVVKMRSDHLASENKVEEFLSAMLQRGRRLSIYQRPSTRLDVLFEADYPHDSKNFTCETCDRQKSVHRSSREFEGPEIHYGLIASGDRVMRSAVKRNEVIRNVGDILCFEMEAAGLMTEFSCIVIRGISDYADSHKNDAWQHFAAAAAAACTKELLSYLDPEVVSAVSAPSVSTVPNNDNEPAARHVFHGQGVQHSGSGSLSVGGDIHIG</sequence>
<dbReference type="Gene3D" id="3.40.50.1580">
    <property type="entry name" value="Nucleoside phosphorylase domain"/>
    <property type="match status" value="1"/>
</dbReference>
<dbReference type="GO" id="GO:0009116">
    <property type="term" value="P:nucleoside metabolic process"/>
    <property type="evidence" value="ECO:0007669"/>
    <property type="project" value="InterPro"/>
</dbReference>
<dbReference type="STRING" id="97972.A0A2V1CX33"/>
<proteinExistence type="predicted"/>
<evidence type="ECO:0000259" key="2">
    <source>
        <dbReference type="Pfam" id="PF01048"/>
    </source>
</evidence>
<name>A0A2V1CX33_9PLEO</name>
<dbReference type="AlphaFoldDB" id="A0A2V1CX33"/>
<evidence type="ECO:0000256" key="1">
    <source>
        <dbReference type="SAM" id="MobiDB-lite"/>
    </source>
</evidence>
<dbReference type="Proteomes" id="UP000244855">
    <property type="component" value="Unassembled WGS sequence"/>
</dbReference>
<dbReference type="OrthoDB" id="1577640at2759"/>
<keyword evidence="4" id="KW-1185">Reference proteome</keyword>
<feature type="region of interest" description="Disordered" evidence="1">
    <location>
        <begin position="343"/>
        <end position="362"/>
    </location>
</feature>
<dbReference type="SUPFAM" id="SSF53167">
    <property type="entry name" value="Purine and uridine phosphorylases"/>
    <property type="match status" value="1"/>
</dbReference>
<dbReference type="InterPro" id="IPR000845">
    <property type="entry name" value="Nucleoside_phosphorylase_d"/>
</dbReference>
<gene>
    <name evidence="3" type="ORF">DM02DRAFT_621089</name>
</gene>